<organism evidence="1">
    <name type="scientific">Lepeophtheirus salmonis</name>
    <name type="common">Salmon louse</name>
    <name type="synonym">Caligus salmonis</name>
    <dbReference type="NCBI Taxonomy" id="72036"/>
    <lineage>
        <taxon>Eukaryota</taxon>
        <taxon>Metazoa</taxon>
        <taxon>Ecdysozoa</taxon>
        <taxon>Arthropoda</taxon>
        <taxon>Crustacea</taxon>
        <taxon>Multicrustacea</taxon>
        <taxon>Hexanauplia</taxon>
        <taxon>Copepoda</taxon>
        <taxon>Siphonostomatoida</taxon>
        <taxon>Caligidae</taxon>
        <taxon>Lepeophtheirus</taxon>
    </lineage>
</organism>
<evidence type="ECO:0000313" key="1">
    <source>
        <dbReference type="EMBL" id="CDW36267.1"/>
    </source>
</evidence>
<accession>A0A0K2UE80</accession>
<dbReference type="AlphaFoldDB" id="A0A0K2UE80"/>
<feature type="non-terminal residue" evidence="1">
    <location>
        <position position="1"/>
    </location>
</feature>
<dbReference type="EMBL" id="HACA01018906">
    <property type="protein sequence ID" value="CDW36267.1"/>
    <property type="molecule type" value="Transcribed_RNA"/>
</dbReference>
<protein>
    <submittedName>
        <fullName evidence="1">Uncharacterized protein</fullName>
    </submittedName>
</protein>
<proteinExistence type="predicted"/>
<sequence length="116" mass="12706">VLGTSSTAKKDSQLILHCLHFSSSQTLRNSFTHCTDGLLKQVALCGHYGGLKVVNTAVGCHTNLPLQNGLYREVHYLEIWGRRGAHVLSAKVLTSGLANSCTDFAIYEGDPSYWKQ</sequence>
<name>A0A0K2UE80_LEPSM</name>
<reference evidence="1" key="1">
    <citation type="submission" date="2014-05" db="EMBL/GenBank/DDBJ databases">
        <authorList>
            <person name="Chronopoulou M."/>
        </authorList>
    </citation>
    <scope>NUCLEOTIDE SEQUENCE</scope>
    <source>
        <tissue evidence="1">Whole organism</tissue>
    </source>
</reference>